<evidence type="ECO:0000313" key="1">
    <source>
        <dbReference type="EMBL" id="KAK1158606.1"/>
    </source>
</evidence>
<proteinExistence type="predicted"/>
<gene>
    <name evidence="1" type="ORF">AOXY_G23602</name>
</gene>
<dbReference type="Proteomes" id="UP001230051">
    <property type="component" value="Unassembled WGS sequence"/>
</dbReference>
<dbReference type="EMBL" id="JAGXEW010000024">
    <property type="protein sequence ID" value="KAK1158606.1"/>
    <property type="molecule type" value="Genomic_DNA"/>
</dbReference>
<evidence type="ECO:0000313" key="2">
    <source>
        <dbReference type="Proteomes" id="UP001230051"/>
    </source>
</evidence>
<comment type="caution">
    <text evidence="1">The sequence shown here is derived from an EMBL/GenBank/DDBJ whole genome shotgun (WGS) entry which is preliminary data.</text>
</comment>
<name>A0AAD8CXN4_ACIOX</name>
<reference evidence="1" key="1">
    <citation type="submission" date="2022-02" db="EMBL/GenBank/DDBJ databases">
        <title>Atlantic sturgeon de novo genome assembly.</title>
        <authorList>
            <person name="Stock M."/>
            <person name="Klopp C."/>
            <person name="Guiguen Y."/>
            <person name="Cabau C."/>
            <person name="Parinello H."/>
            <person name="Santidrian Yebra-Pimentel E."/>
            <person name="Kuhl H."/>
            <person name="Dirks R.P."/>
            <person name="Guessner J."/>
            <person name="Wuertz S."/>
            <person name="Du K."/>
            <person name="Schartl M."/>
        </authorList>
    </citation>
    <scope>NUCLEOTIDE SEQUENCE</scope>
    <source>
        <strain evidence="1">STURGEONOMICS-FGT-2020</strain>
        <tissue evidence="1">Whole blood</tissue>
    </source>
</reference>
<accession>A0AAD8CXN4</accession>
<sequence>MRDIYLYITEVSSQSLIYGIACPGQASVGRSSAGSLDSNMEGSIISSPHMPESHLDHDCPSRPHQTIPNSSSLLGTLLAVSWEAVLPGPPVPGPLLLLLLLLLCSLSTPSAPHPTSLHHTGL</sequence>
<dbReference type="AlphaFoldDB" id="A0AAD8CXN4"/>
<organism evidence="1 2">
    <name type="scientific">Acipenser oxyrinchus oxyrinchus</name>
    <dbReference type="NCBI Taxonomy" id="40147"/>
    <lineage>
        <taxon>Eukaryota</taxon>
        <taxon>Metazoa</taxon>
        <taxon>Chordata</taxon>
        <taxon>Craniata</taxon>
        <taxon>Vertebrata</taxon>
        <taxon>Euteleostomi</taxon>
        <taxon>Actinopterygii</taxon>
        <taxon>Chondrostei</taxon>
        <taxon>Acipenseriformes</taxon>
        <taxon>Acipenseridae</taxon>
        <taxon>Acipenser</taxon>
    </lineage>
</organism>
<protein>
    <submittedName>
        <fullName evidence="1">Uncharacterized protein</fullName>
    </submittedName>
</protein>
<keyword evidence="2" id="KW-1185">Reference proteome</keyword>